<evidence type="ECO:0000256" key="5">
    <source>
        <dbReference type="PROSITE-ProRule" id="PRU00192"/>
    </source>
</evidence>
<evidence type="ECO:0000256" key="7">
    <source>
        <dbReference type="SAM" id="Phobius"/>
    </source>
</evidence>
<dbReference type="PANTHER" id="PTHR14167:SF81">
    <property type="entry name" value="ENDOPHILIN-A"/>
    <property type="match status" value="1"/>
</dbReference>
<feature type="region of interest" description="Disordered" evidence="6">
    <location>
        <begin position="979"/>
        <end position="1004"/>
    </location>
</feature>
<feature type="compositionally biased region" description="Low complexity" evidence="6">
    <location>
        <begin position="410"/>
        <end position="429"/>
    </location>
</feature>
<evidence type="ECO:0000256" key="4">
    <source>
        <dbReference type="ARBA" id="ARBA00023136"/>
    </source>
</evidence>
<keyword evidence="3" id="KW-0175">Coiled coil</keyword>
<evidence type="ECO:0000256" key="2">
    <source>
        <dbReference type="ARBA" id="ARBA00022443"/>
    </source>
</evidence>
<dbReference type="PANTHER" id="PTHR14167">
    <property type="entry name" value="SH3 DOMAIN-CONTAINING"/>
    <property type="match status" value="1"/>
</dbReference>
<keyword evidence="2 5" id="KW-0728">SH3 domain</keyword>
<dbReference type="AlphaFoldDB" id="A0A507E0R2"/>
<name>A0A507E0R2_9FUNG</name>
<accession>A0A507E0R2</accession>
<dbReference type="Gene3D" id="2.30.30.40">
    <property type="entry name" value="SH3 Domains"/>
    <property type="match status" value="1"/>
</dbReference>
<dbReference type="EMBL" id="QEAP01000781">
    <property type="protein sequence ID" value="TPX56997.1"/>
    <property type="molecule type" value="Genomic_DNA"/>
</dbReference>
<feature type="region of interest" description="Disordered" evidence="6">
    <location>
        <begin position="725"/>
        <end position="791"/>
    </location>
</feature>
<feature type="region of interest" description="Disordered" evidence="6">
    <location>
        <begin position="402"/>
        <end position="429"/>
    </location>
</feature>
<dbReference type="OrthoDB" id="5595608at2759"/>
<evidence type="ECO:0000256" key="1">
    <source>
        <dbReference type="ARBA" id="ARBA00004170"/>
    </source>
</evidence>
<feature type="compositionally biased region" description="Polar residues" evidence="6">
    <location>
        <begin position="771"/>
        <end position="791"/>
    </location>
</feature>
<dbReference type="InterPro" id="IPR050384">
    <property type="entry name" value="Endophilin_SH3RF"/>
</dbReference>
<comment type="subcellular location">
    <subcellularLocation>
        <location evidence="1">Membrane</location>
        <topology evidence="1">Peripheral membrane protein</topology>
    </subcellularLocation>
</comment>
<feature type="domain" description="SH3" evidence="8">
    <location>
        <begin position="1071"/>
        <end position="1130"/>
    </location>
</feature>
<comment type="caution">
    <text evidence="9">The sequence shown here is derived from an EMBL/GenBank/DDBJ whole genome shotgun (WGS) entry which is preliminary data.</text>
</comment>
<feature type="transmembrane region" description="Helical" evidence="7">
    <location>
        <begin position="810"/>
        <end position="830"/>
    </location>
</feature>
<keyword evidence="4 7" id="KW-0472">Membrane</keyword>
<feature type="compositionally biased region" description="Low complexity" evidence="6">
    <location>
        <begin position="741"/>
        <end position="752"/>
    </location>
</feature>
<evidence type="ECO:0000256" key="6">
    <source>
        <dbReference type="SAM" id="MobiDB-lite"/>
    </source>
</evidence>
<organism evidence="9 10">
    <name type="scientific">Chytriomyces confervae</name>
    <dbReference type="NCBI Taxonomy" id="246404"/>
    <lineage>
        <taxon>Eukaryota</taxon>
        <taxon>Fungi</taxon>
        <taxon>Fungi incertae sedis</taxon>
        <taxon>Chytridiomycota</taxon>
        <taxon>Chytridiomycota incertae sedis</taxon>
        <taxon>Chytridiomycetes</taxon>
        <taxon>Chytridiales</taxon>
        <taxon>Chytriomycetaceae</taxon>
        <taxon>Chytriomyces</taxon>
    </lineage>
</organism>
<keyword evidence="7" id="KW-0812">Transmembrane</keyword>
<sequence length="1159" mass="123770">MGNGEGPPPRQPRHDHAANQNMQDSSSVFSLGVQQMVRDRVTSFAAGAPLTTAHVGLSVTIHTLALMGLMPLRTVSFHPRLALAPAFQLYRVPLSVFVLGRSIPQMAYSVVSLVTWHSQLEILTSGTGDVYKDNRIVKRGTNRRNANTPKSRKTLTQWLFTENKFLRIQLATVAFAVALEMLMYSDPKDPWNAVGLSGSSTSSALSRTMDRAVLVFPYALFPVYDAALRWIWAFTELEKDTLIFGVVPVRPIYMPFVSMLMGYGKLSDVLKGLVVGTAVAATLKLRRGGVDLEELEDGDGSEPSGGELVGQFLWDFGYGWYRWIRAAGRKLLNIQAQGSSATRSGSATGSSSSSSSSAPLTFNVADAAAFMDATAIPALGPFVAEARDALVRMANGVIEIGEDSSDGRRMNSSSSRSTRRTATNTTSVRTEQVVQMEDVEERGYRLGELIFISGFRRPQQQQLTSIDGLFPPLARLNWHLHSHPRATASTLHPASARRICIRIQPQPAYSHFEKHSAMAPASGNCFVVQSSTTTLSDFTGYSMLIDRTAGITDTASMDNFLMARFDNNTGYIQGFRSFFGCPNWTGSNQRYHMSFYEGELIFLAQNNPTPCPAPASGRNTQLCRSTCILAKQALQDIFNNAAFCTETTSKTGTIATNRATTLSNYDQICAQLPNTGNCLQAVSLERNTCGFLVARDATAYCREGSGKGAISNDPCCAVFLGKSTNSDTGSARSGTTNSDTGSSKSGATNSGSGSTGTGLGASGLNAGNIPNGASTSASDKTNNTPGSTSAASGVLSGAMNSGMGTTATTIAIVVGFLGGLVIIIALYMFITYRNKRGQQRAGADESAAAGKDAQMNSAAAIAAIRAGGAQKGKIGDGERSPVNVFATRQRGGSADPILPNAAASGFGGYGGTTDAADYNTTAGTRGAGGVASEYLESEFDYAPVGEGKLNTAGAYSWMKEDGELFADGQNIQDLRLTEQDDSRGQSFYSEMGESANDAPPRSNNFASVYSEALSSENDRPITMNSLAQDGNLYSEYAESEYRPVSYAFPSNESQYTDGADMNQSYTGAEDGGMFKVKVLFQYEKDMDDELSLRPGEIVTVMNLFDDGWANGVIAGRSGAFPLACVVPLGEAEPSIVSDSTRMSVLKRRSSLNSNQINFQ</sequence>
<feature type="compositionally biased region" description="Polar residues" evidence="6">
    <location>
        <begin position="725"/>
        <end position="740"/>
    </location>
</feature>
<evidence type="ECO:0000256" key="3">
    <source>
        <dbReference type="ARBA" id="ARBA00023054"/>
    </source>
</evidence>
<dbReference type="InterPro" id="IPR001452">
    <property type="entry name" value="SH3_domain"/>
</dbReference>
<evidence type="ECO:0000313" key="9">
    <source>
        <dbReference type="EMBL" id="TPX56997.1"/>
    </source>
</evidence>
<dbReference type="Proteomes" id="UP000320333">
    <property type="component" value="Unassembled WGS sequence"/>
</dbReference>
<evidence type="ECO:0000259" key="8">
    <source>
        <dbReference type="PROSITE" id="PS50002"/>
    </source>
</evidence>
<reference evidence="9 10" key="1">
    <citation type="journal article" date="2019" name="Sci. Rep.">
        <title>Comparative genomics of chytrid fungi reveal insights into the obligate biotrophic and pathogenic lifestyle of Synchytrium endobioticum.</title>
        <authorList>
            <person name="van de Vossenberg B.T.L.H."/>
            <person name="Warris S."/>
            <person name="Nguyen H.D.T."/>
            <person name="van Gent-Pelzer M.P.E."/>
            <person name="Joly D.L."/>
            <person name="van de Geest H.C."/>
            <person name="Bonants P.J.M."/>
            <person name="Smith D.S."/>
            <person name="Levesque C.A."/>
            <person name="van der Lee T.A.J."/>
        </authorList>
    </citation>
    <scope>NUCLEOTIDE SEQUENCE [LARGE SCALE GENOMIC DNA]</scope>
    <source>
        <strain evidence="9 10">CBS 675.73</strain>
    </source>
</reference>
<dbReference type="Pfam" id="PF14604">
    <property type="entry name" value="SH3_9"/>
    <property type="match status" value="1"/>
</dbReference>
<dbReference type="STRING" id="246404.A0A507E0R2"/>
<dbReference type="PROSITE" id="PS50002">
    <property type="entry name" value="SH3"/>
    <property type="match status" value="1"/>
</dbReference>
<dbReference type="SUPFAM" id="SSF50044">
    <property type="entry name" value="SH3-domain"/>
    <property type="match status" value="1"/>
</dbReference>
<evidence type="ECO:0000313" key="10">
    <source>
        <dbReference type="Proteomes" id="UP000320333"/>
    </source>
</evidence>
<keyword evidence="10" id="KW-1185">Reference proteome</keyword>
<dbReference type="InterPro" id="IPR036028">
    <property type="entry name" value="SH3-like_dom_sf"/>
</dbReference>
<gene>
    <name evidence="9" type="ORF">CcCBS67573_g09295</name>
</gene>
<proteinExistence type="predicted"/>
<keyword evidence="7" id="KW-1133">Transmembrane helix</keyword>
<protein>
    <recommendedName>
        <fullName evidence="8">SH3 domain-containing protein</fullName>
    </recommendedName>
</protein>
<dbReference type="SMART" id="SM00326">
    <property type="entry name" value="SH3"/>
    <property type="match status" value="1"/>
</dbReference>